<evidence type="ECO:0000256" key="12">
    <source>
        <dbReference type="SAM" id="Phobius"/>
    </source>
</evidence>
<dbReference type="InterPro" id="IPR006153">
    <property type="entry name" value="Cation/H_exchanger_TM"/>
</dbReference>
<keyword evidence="9" id="KW-0406">Ion transport</keyword>
<dbReference type="RefSeq" id="WP_093966223.1">
    <property type="nucleotide sequence ID" value="NZ_FXYE01000001.1"/>
</dbReference>
<feature type="transmembrane region" description="Helical" evidence="12">
    <location>
        <begin position="147"/>
        <end position="170"/>
    </location>
</feature>
<keyword evidence="4" id="KW-0050">Antiport</keyword>
<proteinExistence type="inferred from homology"/>
<dbReference type="Proteomes" id="UP000202922">
    <property type="component" value="Unassembled WGS sequence"/>
</dbReference>
<feature type="coiled-coil region" evidence="11">
    <location>
        <begin position="595"/>
        <end position="625"/>
    </location>
</feature>
<keyword evidence="8 12" id="KW-1133">Transmembrane helix</keyword>
<gene>
    <name evidence="14" type="primary">kefC</name>
    <name evidence="14" type="ORF">COL8621_01060</name>
</gene>
<dbReference type="GO" id="GO:0006813">
    <property type="term" value="P:potassium ion transport"/>
    <property type="evidence" value="ECO:0007669"/>
    <property type="project" value="UniProtKB-KW"/>
</dbReference>
<dbReference type="InterPro" id="IPR004771">
    <property type="entry name" value="K/H_exchanger"/>
</dbReference>
<keyword evidence="5" id="KW-0633">Potassium transport</keyword>
<keyword evidence="10 12" id="KW-0472">Membrane</keyword>
<feature type="transmembrane region" description="Helical" evidence="12">
    <location>
        <begin position="6"/>
        <end position="23"/>
    </location>
</feature>
<dbReference type="GO" id="GO:0015297">
    <property type="term" value="F:antiporter activity"/>
    <property type="evidence" value="ECO:0007669"/>
    <property type="project" value="UniProtKB-KW"/>
</dbReference>
<dbReference type="Gene3D" id="1.20.1530.20">
    <property type="match status" value="1"/>
</dbReference>
<dbReference type="SUPFAM" id="SSF51735">
    <property type="entry name" value="NAD(P)-binding Rossmann-fold domains"/>
    <property type="match status" value="1"/>
</dbReference>
<evidence type="ECO:0000256" key="3">
    <source>
        <dbReference type="ARBA" id="ARBA00022448"/>
    </source>
</evidence>
<feature type="transmembrane region" description="Helical" evidence="12">
    <location>
        <begin position="321"/>
        <end position="339"/>
    </location>
</feature>
<evidence type="ECO:0000256" key="4">
    <source>
        <dbReference type="ARBA" id="ARBA00022449"/>
    </source>
</evidence>
<dbReference type="InterPro" id="IPR003148">
    <property type="entry name" value="RCK_N"/>
</dbReference>
<dbReference type="GO" id="GO:0005886">
    <property type="term" value="C:plasma membrane"/>
    <property type="evidence" value="ECO:0007669"/>
    <property type="project" value="TreeGrafter"/>
</dbReference>
<evidence type="ECO:0000256" key="6">
    <source>
        <dbReference type="ARBA" id="ARBA00022692"/>
    </source>
</evidence>
<feature type="transmembrane region" description="Helical" evidence="12">
    <location>
        <begin position="86"/>
        <end position="108"/>
    </location>
</feature>
<dbReference type="InterPro" id="IPR038770">
    <property type="entry name" value="Na+/solute_symporter_sf"/>
</dbReference>
<evidence type="ECO:0000256" key="5">
    <source>
        <dbReference type="ARBA" id="ARBA00022538"/>
    </source>
</evidence>
<keyword evidence="15" id="KW-1185">Reference proteome</keyword>
<dbReference type="Pfam" id="PF02254">
    <property type="entry name" value="TrkA_N"/>
    <property type="match status" value="1"/>
</dbReference>
<reference evidence="15" key="1">
    <citation type="submission" date="2017-05" db="EMBL/GenBank/DDBJ databases">
        <authorList>
            <person name="Rodrigo-Torres L."/>
            <person name="Arahal R. D."/>
            <person name="Lucena T."/>
        </authorList>
    </citation>
    <scope>NUCLEOTIDE SEQUENCE [LARGE SCALE GENOMIC DNA]</scope>
    <source>
        <strain evidence="15">CECT 8621</strain>
    </source>
</reference>
<feature type="transmembrane region" description="Helical" evidence="12">
    <location>
        <begin position="351"/>
        <end position="372"/>
    </location>
</feature>
<feature type="transmembrane region" description="Helical" evidence="12">
    <location>
        <begin position="30"/>
        <end position="49"/>
    </location>
</feature>
<keyword evidence="3" id="KW-0813">Transport</keyword>
<dbReference type="InterPro" id="IPR036291">
    <property type="entry name" value="NAD(P)-bd_dom_sf"/>
</dbReference>
<dbReference type="PANTHER" id="PTHR46157">
    <property type="entry name" value="K(+) EFFLUX ANTIPORTER 3, CHLOROPLASTIC"/>
    <property type="match status" value="1"/>
</dbReference>
<organism evidence="14 15">
    <name type="scientific">Actibacterium lipolyticum</name>
    <dbReference type="NCBI Taxonomy" id="1524263"/>
    <lineage>
        <taxon>Bacteria</taxon>
        <taxon>Pseudomonadati</taxon>
        <taxon>Pseudomonadota</taxon>
        <taxon>Alphaproteobacteria</taxon>
        <taxon>Rhodobacterales</taxon>
        <taxon>Roseobacteraceae</taxon>
        <taxon>Actibacterium</taxon>
    </lineage>
</organism>
<evidence type="ECO:0000256" key="7">
    <source>
        <dbReference type="ARBA" id="ARBA00022958"/>
    </source>
</evidence>
<feature type="transmembrane region" description="Helical" evidence="12">
    <location>
        <begin position="384"/>
        <end position="402"/>
    </location>
</feature>
<keyword evidence="7" id="KW-0630">Potassium</keyword>
<keyword evidence="6 12" id="KW-0812">Transmembrane</keyword>
<dbReference type="PROSITE" id="PS51201">
    <property type="entry name" value="RCK_N"/>
    <property type="match status" value="1"/>
</dbReference>
<comment type="subcellular location">
    <subcellularLocation>
        <location evidence="1">Endomembrane system</location>
        <topology evidence="1">Multi-pass membrane protein</topology>
    </subcellularLocation>
</comment>
<evidence type="ECO:0000313" key="14">
    <source>
        <dbReference type="EMBL" id="SMX33611.1"/>
    </source>
</evidence>
<dbReference type="Gene3D" id="3.40.50.720">
    <property type="entry name" value="NAD(P)-binding Rossmann-like Domain"/>
    <property type="match status" value="1"/>
</dbReference>
<feature type="transmembrane region" description="Helical" evidence="12">
    <location>
        <begin position="207"/>
        <end position="228"/>
    </location>
</feature>
<dbReference type="GO" id="GO:1902600">
    <property type="term" value="P:proton transmembrane transport"/>
    <property type="evidence" value="ECO:0007669"/>
    <property type="project" value="InterPro"/>
</dbReference>
<keyword evidence="11" id="KW-0175">Coiled coil</keyword>
<evidence type="ECO:0000256" key="2">
    <source>
        <dbReference type="ARBA" id="ARBA00005551"/>
    </source>
</evidence>
<evidence type="ECO:0000259" key="13">
    <source>
        <dbReference type="PROSITE" id="PS51201"/>
    </source>
</evidence>
<dbReference type="AlphaFoldDB" id="A0A238JSH9"/>
<accession>A0A238JSH9</accession>
<dbReference type="GO" id="GO:0012505">
    <property type="term" value="C:endomembrane system"/>
    <property type="evidence" value="ECO:0007669"/>
    <property type="project" value="UniProtKB-SubCell"/>
</dbReference>
<dbReference type="Pfam" id="PF00999">
    <property type="entry name" value="Na_H_Exchanger"/>
    <property type="match status" value="1"/>
</dbReference>
<evidence type="ECO:0000256" key="9">
    <source>
        <dbReference type="ARBA" id="ARBA00023065"/>
    </source>
</evidence>
<feature type="transmembrane region" description="Helical" evidence="12">
    <location>
        <begin position="55"/>
        <end position="74"/>
    </location>
</feature>
<feature type="transmembrane region" description="Helical" evidence="12">
    <location>
        <begin position="114"/>
        <end position="135"/>
    </location>
</feature>
<sequence>MEGFLLLATLYLTAAVVAVPIVARLGLGSVLGYLLAGILIGPVLGLVGDTQANDLQHFAEFGVVMMLFLIGLELEPRALWDMRHRLLGVGGLQITLTTGAVMAGAMWLGLVWQTALAVGLTLALSSTAIVLQTLSEKGLTRTAGGRATFAVLLTQDIAVIPMLALLPLLAVSQKPSLAPDGSVTRANSAGVDDHATSISLIADLPSWGVTLVTIGAIVSIILVGHYLTRPLFRFIHGARLHEMFTAVALLIVVAIAFLMNLVGVSPALGTFLAGVVLANSEFRHELESNIEPFKGLLLGLFFMTVGAGINFHILFGDPFKIIGLTLALMVIKGTILYGLGTAFKLRDGNKWLLTLALAQAGEFGFVLISFGLQTHVLTQSIGQTLLLVIALSMLLTPLFFILHDYLSRRAAEGPTHQLEADEIDEQQPIIIAGIGRFGQVVNRMLQMSGFRATVLDHDLPTIELMRKFGFKSFFGDPTRPELLHAAGLDKAKVLVAALDDKDANTRLVRYARHERPDLNIVARARDRVHVYELYRAGADHIVREMFDSSLRAGRYVLEDLGLTDFEANEMETAFYKHDRMALRDLAELWKPGVPLDQNKEYLARAQELNRELETALVRQDVAKDTGK</sequence>
<comment type="similarity">
    <text evidence="2">Belongs to the monovalent cation:proton antiporter 2 (CPA2) transporter (TC 2.A.37) family.</text>
</comment>
<evidence type="ECO:0000256" key="10">
    <source>
        <dbReference type="ARBA" id="ARBA00023136"/>
    </source>
</evidence>
<dbReference type="PANTHER" id="PTHR46157:SF4">
    <property type="entry name" value="K(+) EFFLUX ANTIPORTER 3, CHLOROPLASTIC"/>
    <property type="match status" value="1"/>
</dbReference>
<dbReference type="FunFam" id="3.40.50.720:FF:000036">
    <property type="entry name" value="Glutathione-regulated potassium-efflux system protein KefB"/>
    <property type="match status" value="1"/>
</dbReference>
<evidence type="ECO:0000256" key="8">
    <source>
        <dbReference type="ARBA" id="ARBA00022989"/>
    </source>
</evidence>
<evidence type="ECO:0000256" key="1">
    <source>
        <dbReference type="ARBA" id="ARBA00004127"/>
    </source>
</evidence>
<evidence type="ECO:0000313" key="15">
    <source>
        <dbReference type="Proteomes" id="UP000202922"/>
    </source>
</evidence>
<feature type="domain" description="RCK N-terminal" evidence="13">
    <location>
        <begin position="426"/>
        <end position="542"/>
    </location>
</feature>
<dbReference type="NCBIfam" id="TIGR00932">
    <property type="entry name" value="2a37"/>
    <property type="match status" value="1"/>
</dbReference>
<evidence type="ECO:0000256" key="11">
    <source>
        <dbReference type="SAM" id="Coils"/>
    </source>
</evidence>
<dbReference type="EMBL" id="FXYE01000001">
    <property type="protein sequence ID" value="SMX33611.1"/>
    <property type="molecule type" value="Genomic_DNA"/>
</dbReference>
<dbReference type="OrthoDB" id="9781411at2"/>
<feature type="transmembrane region" description="Helical" evidence="12">
    <location>
        <begin position="240"/>
        <end position="258"/>
    </location>
</feature>
<dbReference type="GO" id="GO:0008324">
    <property type="term" value="F:monoatomic cation transmembrane transporter activity"/>
    <property type="evidence" value="ECO:0007669"/>
    <property type="project" value="InterPro"/>
</dbReference>
<protein>
    <submittedName>
        <fullName evidence="14">Glutathione-regulated potassium-efflux system protein KefC</fullName>
    </submittedName>
</protein>
<name>A0A238JSH9_9RHOB</name>
<feature type="transmembrane region" description="Helical" evidence="12">
    <location>
        <begin position="295"/>
        <end position="315"/>
    </location>
</feature>